<dbReference type="SUPFAM" id="SSF52058">
    <property type="entry name" value="L domain-like"/>
    <property type="match status" value="1"/>
</dbReference>
<dbReference type="PaxDb" id="3827-XP_004500260.1"/>
<dbReference type="Gene3D" id="1.10.10.10">
    <property type="entry name" value="Winged helix-like DNA-binding domain superfamily/Winged helix DNA-binding domain"/>
    <property type="match status" value="1"/>
</dbReference>
<sequence>MEGLVTDLGKTFVEKMVNWTIKKSRYIFCFMCIVKEFEQEKVKLEAERKTMKQHFKVAIGKNKDIQFNAQFWEEQAAKLIEEDTKTTQICLFELCTHCIWRYKRVEDLKIHGFSYDYLKDEKSKALFLLCSMFLEDEEISIEILTRLGIGVDLFGEDYSIYEDARSRVVVAKNKLLDSCLLLEKREENVQMHDLVRDVAQWIANKEIRALNFSNKNQKPLDERDKNIKYLLSQGNLVDLFSFRFDGSRVEILIVNIGIYDSVEVPVSFFENIVGLRVMNIRYNGGWDIEERTTLSLPQSIQSLTNIRSLIVENVKLGDISILGSLQSLETLDLTNCEIDELPLEITKLEKFRLLNLNTCEIRSNDPFEVIQICSSLEELYFCRSFNQFCQEITLPTWLRYHLIEGFPKINHSISKCVYLEHNYFTEATFKYVIQTLEILYLGENKKGWRNLIPKIVPVEQGMNDLIELRLANDPQLQCLVDTKHIDSQVPNVFSKLVVLHLYKMENLEELCNGPISFDSLNNLEELYIKFCNHMQSLFKCSLNLCNLKTMTLTSCSKLVSVFELSTCRSLVLLETLEITYCEQLRNIITNESRVDDIVEKILDGDNNNNSIFPKLKVVLIQSCPQLQFILPLFSTRDLLLLETIIIRDCDKLKYIFGQHQDVELASLKLLQLCDLPNFIDIFPESYHSTSKGSSYISKPKTELDPIKSNIFSWRHTCCYGYKYKLKGITNTKIPLVFEDQPQDCSISMGLQKPHPMQTQLAAAKIEYEYFGIMAQLLKSKAQSSKTSSSTA</sequence>
<dbReference type="GO" id="GO:0006952">
    <property type="term" value="P:defense response"/>
    <property type="evidence" value="ECO:0007669"/>
    <property type="project" value="UniProtKB-KW"/>
</dbReference>
<organism evidence="3 4">
    <name type="scientific">Cicer arietinum</name>
    <name type="common">Chickpea</name>
    <name type="synonym">Garbanzo</name>
    <dbReference type="NCBI Taxonomy" id="3827"/>
    <lineage>
        <taxon>Eukaryota</taxon>
        <taxon>Viridiplantae</taxon>
        <taxon>Streptophyta</taxon>
        <taxon>Embryophyta</taxon>
        <taxon>Tracheophyta</taxon>
        <taxon>Spermatophyta</taxon>
        <taxon>Magnoliopsida</taxon>
        <taxon>eudicotyledons</taxon>
        <taxon>Gunneridae</taxon>
        <taxon>Pentapetalae</taxon>
        <taxon>rosids</taxon>
        <taxon>fabids</taxon>
        <taxon>Fabales</taxon>
        <taxon>Fabaceae</taxon>
        <taxon>Papilionoideae</taxon>
        <taxon>50 kb inversion clade</taxon>
        <taxon>NPAAA clade</taxon>
        <taxon>Hologalegina</taxon>
        <taxon>IRL clade</taxon>
        <taxon>Cicereae</taxon>
        <taxon>Cicer</taxon>
    </lineage>
</organism>
<name>A0A3Q7YBF2_CICAR</name>
<evidence type="ECO:0000256" key="1">
    <source>
        <dbReference type="ARBA" id="ARBA00022614"/>
    </source>
</evidence>
<dbReference type="PANTHER" id="PTHR33463">
    <property type="entry name" value="NB-ARC DOMAIN-CONTAINING PROTEIN-RELATED"/>
    <property type="match status" value="1"/>
</dbReference>
<dbReference type="OrthoDB" id="3794806at2759"/>
<protein>
    <submittedName>
        <fullName evidence="4">Disease resistance protein At4g27190-like</fullName>
    </submittedName>
</protein>
<accession>A0A3Q7YBF2</accession>
<gene>
    <name evidence="4" type="primary">LOC101497753</name>
</gene>
<evidence type="ECO:0000313" key="4">
    <source>
        <dbReference type="RefSeq" id="XP_027190512.1"/>
    </source>
</evidence>
<keyword evidence="2" id="KW-0611">Plant defense</keyword>
<dbReference type="RefSeq" id="XP_027190512.1">
    <property type="nucleotide sequence ID" value="XM_027334711.1"/>
</dbReference>
<evidence type="ECO:0000313" key="3">
    <source>
        <dbReference type="Proteomes" id="UP000087171"/>
    </source>
</evidence>
<evidence type="ECO:0000256" key="2">
    <source>
        <dbReference type="ARBA" id="ARBA00022821"/>
    </source>
</evidence>
<dbReference type="InterPro" id="IPR032675">
    <property type="entry name" value="LRR_dom_sf"/>
</dbReference>
<dbReference type="Gene3D" id="3.80.10.10">
    <property type="entry name" value="Ribonuclease Inhibitor"/>
    <property type="match status" value="2"/>
</dbReference>
<reference evidence="3" key="1">
    <citation type="journal article" date="2013" name="Nat. Biotechnol.">
        <title>Draft genome sequence of chickpea (Cicer arietinum) provides a resource for trait improvement.</title>
        <authorList>
            <person name="Varshney R.K."/>
            <person name="Song C."/>
            <person name="Saxena R.K."/>
            <person name="Azam S."/>
            <person name="Yu S."/>
            <person name="Sharpe A.G."/>
            <person name="Cannon S."/>
            <person name="Baek J."/>
            <person name="Rosen B.D."/>
            <person name="Tar'an B."/>
            <person name="Millan T."/>
            <person name="Zhang X."/>
            <person name="Ramsay L.D."/>
            <person name="Iwata A."/>
            <person name="Wang Y."/>
            <person name="Nelson W."/>
            <person name="Farmer A.D."/>
            <person name="Gaur P.M."/>
            <person name="Soderlund C."/>
            <person name="Penmetsa R.V."/>
            <person name="Xu C."/>
            <person name="Bharti A.K."/>
            <person name="He W."/>
            <person name="Winter P."/>
            <person name="Zhao S."/>
            <person name="Hane J.K."/>
            <person name="Carrasquilla-Garcia N."/>
            <person name="Condie J.A."/>
            <person name="Upadhyaya H.D."/>
            <person name="Luo M.C."/>
            <person name="Thudi M."/>
            <person name="Gowda C.L."/>
            <person name="Singh N.P."/>
            <person name="Lichtenzveig J."/>
            <person name="Gali K.K."/>
            <person name="Rubio J."/>
            <person name="Nadarajan N."/>
            <person name="Dolezel J."/>
            <person name="Bansal K.C."/>
            <person name="Xu X."/>
            <person name="Edwards D."/>
            <person name="Zhang G."/>
            <person name="Kahl G."/>
            <person name="Gil J."/>
            <person name="Singh K.B."/>
            <person name="Datta S.K."/>
            <person name="Jackson S.A."/>
            <person name="Wang J."/>
            <person name="Cook D.R."/>
        </authorList>
    </citation>
    <scope>NUCLEOTIDE SEQUENCE [LARGE SCALE GENOMIC DNA]</scope>
    <source>
        <strain evidence="3">cv. CDC Frontier</strain>
    </source>
</reference>
<dbReference type="AlphaFoldDB" id="A0A3Q7YBF2"/>
<reference evidence="4" key="2">
    <citation type="submission" date="2025-08" db="UniProtKB">
        <authorList>
            <consortium name="RefSeq"/>
        </authorList>
    </citation>
    <scope>IDENTIFICATION</scope>
    <source>
        <tissue evidence="4">Etiolated seedlings</tissue>
    </source>
</reference>
<proteinExistence type="predicted"/>
<dbReference type="PANTHER" id="PTHR33463:SF105">
    <property type="entry name" value="AND NB-ARC DOMAIN DISEASE RESISTANCE PROTEIN, PUTATIVE-RELATED"/>
    <property type="match status" value="1"/>
</dbReference>
<dbReference type="InterPro" id="IPR036388">
    <property type="entry name" value="WH-like_DNA-bd_sf"/>
</dbReference>
<keyword evidence="1" id="KW-0433">Leucine-rich repeat</keyword>
<keyword evidence="3" id="KW-1185">Reference proteome</keyword>
<dbReference type="Proteomes" id="UP000087171">
    <property type="component" value="Chromosome Ca5"/>
</dbReference>
<dbReference type="InterPro" id="IPR050905">
    <property type="entry name" value="Plant_NBS-LRR"/>
</dbReference>